<dbReference type="Pfam" id="PF00400">
    <property type="entry name" value="WD40"/>
    <property type="match status" value="1"/>
</dbReference>
<evidence type="ECO:0000313" key="8">
    <source>
        <dbReference type="Proteomes" id="UP001182556"/>
    </source>
</evidence>
<dbReference type="InterPro" id="IPR036322">
    <property type="entry name" value="WD40_repeat_dom_sf"/>
</dbReference>
<sequence length="1567" mass="172270">MAAVQAPSLPYVRDEASTSQLLSSYHAHQQAAQGQFYNNVQAAYVGGAGAPMYDNYALTSNGTDDLDDMYDEEAIDDQPDEEMGAGDGSALQYWAAKRHMTTKKADKAEEEYVGWRLRSRMKTFNAGLFICLNLGVDPPDIVKTNPCAKLECWLDPTALPASKAIEAIGRNLSQQFETLNPKVKYKAYLDPSIEETKKQCVSLRRAARDERVVFYYNGHGVPKPTPSGEIWVFNKNYTQYIPVSLYDLQDWLGSPCIYVWECSGAGNILSNFGKQAERKDSEARAAAAHHGSTAQPNVDLPGSAYSDAIHLAACTANQVLPMSPDLPADLFTSCLTSPIETSLRHFVLQDPLKRNISTASDDPRSRITVDMVMRIPGDLKDRRTPLGELNWIFTAVTDTIAWSSFPREIFNRLFRQDLLVAALFRNFLLAQRIMTTYHCTPMSTPELPSTHNHPLWNSWDLAVDACLAQLPDLLDLEQKREAGLSSLPPLSTYRPSTFFAQHLQAFEVWLQHGGSLPNHLTLAARRKGVTHRPPPEQLPIVLQVLLSQAHRLRALILLSRFVDLGPWAVHLSLSIGIFPYVQKLLQSPAVELKPVLIFIWARILAVDKSCQVDLLRDNGYSYFAQILSPYAASGPPLVIPNANEHRAMCAFILSILCRNFRPGQSACLAINVFDACVARLHEDDWLLKTWCLLCIGQMWADNDDAKALFMQQGPKQTDLIAQLKSTAVEVRAAALYAFGTLLGASSAPPDVTDVKGGGGTGAQMGISESAQLEVEAGLAFACMMSVKEDASPLVRKELVVVISCVVREWRGWLVCAAWAYYEQEAALANIDAGKDDDGDVVKDALEAWIDMHDDRTAVENQQALTLLSSFKVLFETLLDLSVDPSTEVALMASTVVDYVVALLLDSAFTRVRGSATQKLLLGSNKRPVLSARQTTAGVSDSAGRHNAHLAHPANTPRPPPISRTDTENSTGSGSGIKRNSSVANALRSLASMTGFYPQESPEAAPPPPDPETNTLPPPSVTTSYRSPYPDASHSRVMPESAQPSNHNSGGPTPGMSRSTSMNAINSAALRARTARVSSIVDQLPVDPASVLEALTEEDMERLRIRRLKGTQAGGDSDGRFANNGLPRDDDLGLGMVAKEVKDDVLPLKSGFFDWAIEYFREPQMKAPDADEPGSRTYNQQAWRHLRNEDLVEKSRANEIYAAEHGWEKEEGTLHNDAWPLQLAFHSYDPVMAVTDDADNICIWNWKYRAKMNKFSNNNVIGSSISRVHFINEMATSLMLTASTDGAVRIWRDYDQPGETQLASTFRAVSETFPVGHSSGVLTAWQQNQGHLLVGGDMKVVRLWDATVERHLRDMPTQAGANLTALASDEPDGNVYIAGFGDGVVRLFDKRSATAEEAILHIWRKHHTWIQSVHIQRSGLKEIITGSMNGEVRIWDARKSDVPLYEEIVQPHGLMALAVHSGAPVIASTSAPNGHSTRQRLVIQGFSRSDRPKTLSTIGIPLATNQHNPMRPSGFMPSASSLVFHPNEMVVAAGGFDTSGTVKLYRCDTPDPAITWDGPNGLLSHQYD</sequence>
<dbReference type="EMBL" id="JAODAN010000003">
    <property type="protein sequence ID" value="KAK1925356.1"/>
    <property type="molecule type" value="Genomic_DNA"/>
</dbReference>
<dbReference type="InterPro" id="IPR004083">
    <property type="entry name" value="Raptor"/>
</dbReference>
<dbReference type="GO" id="GO:0071230">
    <property type="term" value="P:cellular response to amino acid stimulus"/>
    <property type="evidence" value="ECO:0007669"/>
    <property type="project" value="TreeGrafter"/>
</dbReference>
<evidence type="ECO:0000313" key="7">
    <source>
        <dbReference type="EMBL" id="KAK1925356.1"/>
    </source>
</evidence>
<evidence type="ECO:0000256" key="5">
    <source>
        <dbReference type="SAM" id="MobiDB-lite"/>
    </source>
</evidence>
<keyword evidence="2 4" id="KW-0853">WD repeat</keyword>
<feature type="compositionally biased region" description="Polar residues" evidence="5">
    <location>
        <begin position="967"/>
        <end position="980"/>
    </location>
</feature>
<evidence type="ECO:0000256" key="1">
    <source>
        <dbReference type="ARBA" id="ARBA00009257"/>
    </source>
</evidence>
<dbReference type="Gene3D" id="2.130.10.10">
    <property type="entry name" value="YVTN repeat-like/Quinoprotein amine dehydrogenase"/>
    <property type="match status" value="1"/>
</dbReference>
<proteinExistence type="inferred from homology"/>
<evidence type="ECO:0000256" key="2">
    <source>
        <dbReference type="ARBA" id="ARBA00022574"/>
    </source>
</evidence>
<evidence type="ECO:0000256" key="3">
    <source>
        <dbReference type="ARBA" id="ARBA00022737"/>
    </source>
</evidence>
<dbReference type="Pfam" id="PF14538">
    <property type="entry name" value="Raptor_N"/>
    <property type="match status" value="1"/>
</dbReference>
<evidence type="ECO:0000259" key="6">
    <source>
        <dbReference type="SMART" id="SM01302"/>
    </source>
</evidence>
<dbReference type="PROSITE" id="PS50082">
    <property type="entry name" value="WD_REPEATS_2"/>
    <property type="match status" value="1"/>
</dbReference>
<feature type="region of interest" description="Disordered" evidence="5">
    <location>
        <begin position="996"/>
        <end position="1059"/>
    </location>
</feature>
<dbReference type="Gene3D" id="1.25.10.10">
    <property type="entry name" value="Leucine-rich Repeat Variant"/>
    <property type="match status" value="1"/>
</dbReference>
<feature type="compositionally biased region" description="Polar residues" evidence="5">
    <location>
        <begin position="1041"/>
        <end position="1059"/>
    </location>
</feature>
<dbReference type="Proteomes" id="UP001182556">
    <property type="component" value="Unassembled WGS sequence"/>
</dbReference>
<name>A0AAD9L6G1_PAPLA</name>
<dbReference type="PANTHER" id="PTHR12848:SF16">
    <property type="entry name" value="REGULATORY-ASSOCIATED PROTEIN OF MTOR"/>
    <property type="match status" value="1"/>
</dbReference>
<reference evidence="7" key="1">
    <citation type="submission" date="2023-02" db="EMBL/GenBank/DDBJ databases">
        <title>Identification and recombinant expression of a fungal hydrolase from Papiliotrema laurentii that hydrolyzes apple cutin and clears colloidal polyester polyurethane.</title>
        <authorList>
            <consortium name="DOE Joint Genome Institute"/>
            <person name="Roman V.A."/>
            <person name="Bojanowski C."/>
            <person name="Crable B.R."/>
            <person name="Wagner D.N."/>
            <person name="Hung C.S."/>
            <person name="Nadeau L.J."/>
            <person name="Schratz L."/>
            <person name="Haridas S."/>
            <person name="Pangilinan J."/>
            <person name="Lipzen A."/>
            <person name="Na H."/>
            <person name="Yan M."/>
            <person name="Ng V."/>
            <person name="Grigoriev I.V."/>
            <person name="Spatafora J.W."/>
            <person name="Barlow D."/>
            <person name="Biffinger J."/>
            <person name="Kelley-Loughnane N."/>
            <person name="Varaljay V.A."/>
            <person name="Crookes-Goodson W.J."/>
        </authorList>
    </citation>
    <scope>NUCLEOTIDE SEQUENCE</scope>
    <source>
        <strain evidence="7">5307AH</strain>
    </source>
</reference>
<dbReference type="InterPro" id="IPR011989">
    <property type="entry name" value="ARM-like"/>
</dbReference>
<comment type="caution">
    <text evidence="7">The sequence shown here is derived from an EMBL/GenBank/DDBJ whole genome shotgun (WGS) entry which is preliminary data.</text>
</comment>
<dbReference type="SUPFAM" id="SSF48371">
    <property type="entry name" value="ARM repeat"/>
    <property type="match status" value="1"/>
</dbReference>
<dbReference type="GO" id="GO:0010506">
    <property type="term" value="P:regulation of autophagy"/>
    <property type="evidence" value="ECO:0007669"/>
    <property type="project" value="TreeGrafter"/>
</dbReference>
<feature type="repeat" description="WD" evidence="4">
    <location>
        <begin position="1402"/>
        <end position="1444"/>
    </location>
</feature>
<feature type="region of interest" description="Disordered" evidence="5">
    <location>
        <begin position="931"/>
        <end position="980"/>
    </location>
</feature>
<dbReference type="GO" id="GO:0031929">
    <property type="term" value="P:TOR signaling"/>
    <property type="evidence" value="ECO:0007669"/>
    <property type="project" value="InterPro"/>
</dbReference>
<dbReference type="InterPro" id="IPR029347">
    <property type="entry name" value="Raptor_N"/>
</dbReference>
<evidence type="ECO:0000256" key="4">
    <source>
        <dbReference type="PROSITE-ProRule" id="PRU00221"/>
    </source>
</evidence>
<protein>
    <submittedName>
        <fullName evidence="7">Regulatory associated protein of mTOR</fullName>
    </submittedName>
</protein>
<feature type="compositionally biased region" description="Pro residues" evidence="5">
    <location>
        <begin position="1003"/>
        <end position="1019"/>
    </location>
</feature>
<dbReference type="GO" id="GO:0030307">
    <property type="term" value="P:positive regulation of cell growth"/>
    <property type="evidence" value="ECO:0007669"/>
    <property type="project" value="TreeGrafter"/>
</dbReference>
<keyword evidence="8" id="KW-1185">Reference proteome</keyword>
<accession>A0AAD9L6G1</accession>
<comment type="similarity">
    <text evidence="1">Belongs to the WD repeat RAPTOR family.</text>
</comment>
<dbReference type="GO" id="GO:0009267">
    <property type="term" value="P:cellular response to starvation"/>
    <property type="evidence" value="ECO:0007669"/>
    <property type="project" value="TreeGrafter"/>
</dbReference>
<dbReference type="InterPro" id="IPR016024">
    <property type="entry name" value="ARM-type_fold"/>
</dbReference>
<keyword evidence="3" id="KW-0677">Repeat</keyword>
<dbReference type="SUPFAM" id="SSF50978">
    <property type="entry name" value="WD40 repeat-like"/>
    <property type="match status" value="1"/>
</dbReference>
<dbReference type="SMART" id="SM00320">
    <property type="entry name" value="WD40"/>
    <property type="match status" value="6"/>
</dbReference>
<dbReference type="PANTHER" id="PTHR12848">
    <property type="entry name" value="REGULATORY-ASSOCIATED PROTEIN OF MTOR"/>
    <property type="match status" value="1"/>
</dbReference>
<dbReference type="GO" id="GO:0030674">
    <property type="term" value="F:protein-macromolecule adaptor activity"/>
    <property type="evidence" value="ECO:0007669"/>
    <property type="project" value="TreeGrafter"/>
</dbReference>
<organism evidence="7 8">
    <name type="scientific">Papiliotrema laurentii</name>
    <name type="common">Cryptococcus laurentii</name>
    <dbReference type="NCBI Taxonomy" id="5418"/>
    <lineage>
        <taxon>Eukaryota</taxon>
        <taxon>Fungi</taxon>
        <taxon>Dikarya</taxon>
        <taxon>Basidiomycota</taxon>
        <taxon>Agaricomycotina</taxon>
        <taxon>Tremellomycetes</taxon>
        <taxon>Tremellales</taxon>
        <taxon>Rhynchogastremaceae</taxon>
        <taxon>Papiliotrema</taxon>
    </lineage>
</organism>
<dbReference type="PRINTS" id="PR01547">
    <property type="entry name" value="YEAST176DUF"/>
</dbReference>
<dbReference type="GO" id="GO:0005737">
    <property type="term" value="C:cytoplasm"/>
    <property type="evidence" value="ECO:0007669"/>
    <property type="project" value="TreeGrafter"/>
</dbReference>
<gene>
    <name evidence="7" type="ORF">DB88DRAFT_483680</name>
</gene>
<feature type="domain" description="Raptor N-terminal CASPase-like" evidence="6">
    <location>
        <begin position="120"/>
        <end position="273"/>
    </location>
</feature>
<dbReference type="SMART" id="SM01302">
    <property type="entry name" value="Raptor_N"/>
    <property type="match status" value="1"/>
</dbReference>
<dbReference type="InterPro" id="IPR001680">
    <property type="entry name" value="WD40_rpt"/>
</dbReference>
<dbReference type="InterPro" id="IPR015943">
    <property type="entry name" value="WD40/YVTN_repeat-like_dom_sf"/>
</dbReference>
<dbReference type="GO" id="GO:0031931">
    <property type="term" value="C:TORC1 complex"/>
    <property type="evidence" value="ECO:0007669"/>
    <property type="project" value="InterPro"/>
</dbReference>